<evidence type="ECO:0000313" key="2">
    <source>
        <dbReference type="EMBL" id="RCI12744.1"/>
    </source>
</evidence>
<proteinExistence type="predicted"/>
<dbReference type="AlphaFoldDB" id="A0A367LE90"/>
<reference evidence="2 3" key="1">
    <citation type="journal article" date="2015" name="BMC Genomics">
        <title>Insights from the genome of Ophiocordyceps polyrhachis-furcata to pathogenicity and host specificity in insect fungi.</title>
        <authorList>
            <person name="Wichadakul D."/>
            <person name="Kobmoo N."/>
            <person name="Ingsriswang S."/>
            <person name="Tangphatsornruang S."/>
            <person name="Chantasingh D."/>
            <person name="Luangsa-ard J.J."/>
            <person name="Eurwilaichitr L."/>
        </authorList>
    </citation>
    <scope>NUCLEOTIDE SEQUENCE [LARGE SCALE GENOMIC DNA]</scope>
    <source>
        <strain evidence="2 3">BCC 54312</strain>
    </source>
</reference>
<name>A0A367LE90_9HYPO</name>
<evidence type="ECO:0000256" key="1">
    <source>
        <dbReference type="SAM" id="Phobius"/>
    </source>
</evidence>
<accession>A0A367LE90</accession>
<protein>
    <submittedName>
        <fullName evidence="2">Uncharacterized protein</fullName>
    </submittedName>
</protein>
<evidence type="ECO:0000313" key="3">
    <source>
        <dbReference type="Proteomes" id="UP000253664"/>
    </source>
</evidence>
<keyword evidence="1" id="KW-0812">Transmembrane</keyword>
<gene>
    <name evidence="2" type="ORF">L249_1274</name>
</gene>
<feature type="non-terminal residue" evidence="2">
    <location>
        <position position="146"/>
    </location>
</feature>
<dbReference type="EMBL" id="LKCN02000007">
    <property type="protein sequence ID" value="RCI12744.1"/>
    <property type="molecule type" value="Genomic_DNA"/>
</dbReference>
<dbReference type="STRING" id="1330021.A0A367LE90"/>
<feature type="transmembrane region" description="Helical" evidence="1">
    <location>
        <begin position="41"/>
        <end position="61"/>
    </location>
</feature>
<keyword evidence="1" id="KW-1133">Transmembrane helix</keyword>
<keyword evidence="3" id="KW-1185">Reference proteome</keyword>
<dbReference type="OrthoDB" id="1844152at2759"/>
<comment type="caution">
    <text evidence="2">The sequence shown here is derived from an EMBL/GenBank/DDBJ whole genome shotgun (WGS) entry which is preliminary data.</text>
</comment>
<organism evidence="2 3">
    <name type="scientific">Ophiocordyceps polyrhachis-furcata BCC 54312</name>
    <dbReference type="NCBI Taxonomy" id="1330021"/>
    <lineage>
        <taxon>Eukaryota</taxon>
        <taxon>Fungi</taxon>
        <taxon>Dikarya</taxon>
        <taxon>Ascomycota</taxon>
        <taxon>Pezizomycotina</taxon>
        <taxon>Sordariomycetes</taxon>
        <taxon>Hypocreomycetidae</taxon>
        <taxon>Hypocreales</taxon>
        <taxon>Ophiocordycipitaceae</taxon>
        <taxon>Ophiocordyceps</taxon>
    </lineage>
</organism>
<keyword evidence="1" id="KW-0472">Membrane</keyword>
<sequence>MPCYLDRFGGVLSAAAYTIRLMPNIPSKCYSFSSGFSYVQAALPFLLFFFFSLSWLVALACPCRAPEEDGVPVYGYRSLLEPTFVLRARFAFGARSLIRAGRSHIKDRPFLLRRWCPDVMVLPIKYLEELRLKPGSQLSLVEAQAV</sequence>
<dbReference type="Proteomes" id="UP000253664">
    <property type="component" value="Unassembled WGS sequence"/>
</dbReference>